<keyword evidence="7 14" id="KW-0418">Kinase</keyword>
<dbReference type="Gene3D" id="2.60.200.40">
    <property type="match status" value="1"/>
</dbReference>
<evidence type="ECO:0000256" key="5">
    <source>
        <dbReference type="ARBA" id="ARBA00022723"/>
    </source>
</evidence>
<organism evidence="14 15">
    <name type="scientific">Halanaerobium kushneri</name>
    <dbReference type="NCBI Taxonomy" id="56779"/>
    <lineage>
        <taxon>Bacteria</taxon>
        <taxon>Bacillati</taxon>
        <taxon>Bacillota</taxon>
        <taxon>Clostridia</taxon>
        <taxon>Halanaerobiales</taxon>
        <taxon>Halanaerobiaceae</taxon>
        <taxon>Halanaerobium</taxon>
    </lineage>
</organism>
<keyword evidence="4" id="KW-0808">Transferase</keyword>
<reference evidence="15" key="1">
    <citation type="submission" date="2017-01" db="EMBL/GenBank/DDBJ databases">
        <authorList>
            <person name="Varghese N."/>
            <person name="Submissions S."/>
        </authorList>
    </citation>
    <scope>NUCLEOTIDE SEQUENCE [LARGE SCALE GENOMIC DNA]</scope>
    <source>
        <strain evidence="15">ATCC 700103</strain>
    </source>
</reference>
<comment type="cofactor">
    <cofactor evidence="1">
        <name>Mg(2+)</name>
        <dbReference type="ChEBI" id="CHEBI:18420"/>
    </cofactor>
</comment>
<evidence type="ECO:0000256" key="11">
    <source>
        <dbReference type="ARBA" id="ARBA00023209"/>
    </source>
</evidence>
<evidence type="ECO:0000256" key="2">
    <source>
        <dbReference type="ARBA" id="ARBA00005983"/>
    </source>
</evidence>
<feature type="domain" description="DAGKc" evidence="13">
    <location>
        <begin position="1"/>
        <end position="135"/>
    </location>
</feature>
<keyword evidence="15" id="KW-1185">Reference proteome</keyword>
<dbReference type="GO" id="GO:0046872">
    <property type="term" value="F:metal ion binding"/>
    <property type="evidence" value="ECO:0007669"/>
    <property type="project" value="UniProtKB-KW"/>
</dbReference>
<dbReference type="InterPro" id="IPR016064">
    <property type="entry name" value="NAD/diacylglycerol_kinase_sf"/>
</dbReference>
<gene>
    <name evidence="14" type="ORF">SAMN05421834_12414</name>
</gene>
<evidence type="ECO:0000256" key="7">
    <source>
        <dbReference type="ARBA" id="ARBA00022777"/>
    </source>
</evidence>
<keyword evidence="8" id="KW-0067">ATP-binding</keyword>
<dbReference type="GO" id="GO:0005886">
    <property type="term" value="C:plasma membrane"/>
    <property type="evidence" value="ECO:0007669"/>
    <property type="project" value="TreeGrafter"/>
</dbReference>
<keyword evidence="10" id="KW-0443">Lipid metabolism</keyword>
<evidence type="ECO:0000256" key="12">
    <source>
        <dbReference type="ARBA" id="ARBA00023264"/>
    </source>
</evidence>
<dbReference type="PROSITE" id="PS50146">
    <property type="entry name" value="DAGK"/>
    <property type="match status" value="1"/>
</dbReference>
<evidence type="ECO:0000256" key="9">
    <source>
        <dbReference type="ARBA" id="ARBA00022842"/>
    </source>
</evidence>
<dbReference type="EMBL" id="FTNC01000024">
    <property type="protein sequence ID" value="SIR39901.1"/>
    <property type="molecule type" value="Genomic_DNA"/>
</dbReference>
<dbReference type="STRING" id="56779.SAMN05421834_12414"/>
<evidence type="ECO:0000313" key="14">
    <source>
        <dbReference type="EMBL" id="SIR39901.1"/>
    </source>
</evidence>
<evidence type="ECO:0000256" key="4">
    <source>
        <dbReference type="ARBA" id="ARBA00022679"/>
    </source>
</evidence>
<evidence type="ECO:0000256" key="8">
    <source>
        <dbReference type="ARBA" id="ARBA00022840"/>
    </source>
</evidence>
<dbReference type="InterPro" id="IPR001206">
    <property type="entry name" value="Diacylglycerol_kinase_cat_dom"/>
</dbReference>
<comment type="similarity">
    <text evidence="2">Belongs to the diacylglycerol/lipid kinase family.</text>
</comment>
<keyword evidence="11" id="KW-0594">Phospholipid biosynthesis</keyword>
<name>A0A1N7ALM3_9FIRM</name>
<evidence type="ECO:0000256" key="3">
    <source>
        <dbReference type="ARBA" id="ARBA00022516"/>
    </source>
</evidence>
<dbReference type="GO" id="GO:0016301">
    <property type="term" value="F:kinase activity"/>
    <property type="evidence" value="ECO:0007669"/>
    <property type="project" value="UniProtKB-KW"/>
</dbReference>
<dbReference type="GO" id="GO:0005524">
    <property type="term" value="F:ATP binding"/>
    <property type="evidence" value="ECO:0007669"/>
    <property type="project" value="UniProtKB-KW"/>
</dbReference>
<keyword evidence="3" id="KW-0444">Lipid biosynthesis</keyword>
<dbReference type="InterPro" id="IPR017438">
    <property type="entry name" value="ATP-NAD_kinase_N"/>
</dbReference>
<dbReference type="PANTHER" id="PTHR12358:SF106">
    <property type="entry name" value="LIPID KINASE YEGS"/>
    <property type="match status" value="1"/>
</dbReference>
<evidence type="ECO:0000256" key="10">
    <source>
        <dbReference type="ARBA" id="ARBA00023098"/>
    </source>
</evidence>
<dbReference type="Pfam" id="PF19279">
    <property type="entry name" value="YegS_C"/>
    <property type="match status" value="1"/>
</dbReference>
<keyword evidence="9" id="KW-0460">Magnesium</keyword>
<keyword evidence="5" id="KW-0479">Metal-binding</keyword>
<dbReference type="InterPro" id="IPR050187">
    <property type="entry name" value="Lipid_Phosphate_FormReg"/>
</dbReference>
<proteinExistence type="inferred from homology"/>
<evidence type="ECO:0000259" key="13">
    <source>
        <dbReference type="PROSITE" id="PS50146"/>
    </source>
</evidence>
<dbReference type="Pfam" id="PF00781">
    <property type="entry name" value="DAGK_cat"/>
    <property type="match status" value="1"/>
</dbReference>
<dbReference type="OrthoDB" id="9786026at2"/>
<dbReference type="Gene3D" id="3.40.50.10330">
    <property type="entry name" value="Probable inorganic polyphosphate/atp-NAD kinase, domain 1"/>
    <property type="match status" value="1"/>
</dbReference>
<dbReference type="PANTHER" id="PTHR12358">
    <property type="entry name" value="SPHINGOSINE KINASE"/>
    <property type="match status" value="1"/>
</dbReference>
<dbReference type="Proteomes" id="UP000185669">
    <property type="component" value="Unassembled WGS sequence"/>
</dbReference>
<dbReference type="SMART" id="SM00046">
    <property type="entry name" value="DAGKc"/>
    <property type="match status" value="1"/>
</dbReference>
<evidence type="ECO:0000256" key="1">
    <source>
        <dbReference type="ARBA" id="ARBA00001946"/>
    </source>
</evidence>
<evidence type="ECO:0000256" key="6">
    <source>
        <dbReference type="ARBA" id="ARBA00022741"/>
    </source>
</evidence>
<keyword evidence="12" id="KW-1208">Phospholipid metabolism</keyword>
<dbReference type="AlphaFoldDB" id="A0A1N7ALM3"/>
<dbReference type="RefSeq" id="WP_076545818.1">
    <property type="nucleotide sequence ID" value="NZ_FTNC01000024.1"/>
</dbReference>
<dbReference type="NCBIfam" id="TIGR00147">
    <property type="entry name" value="YegS/Rv2252/BmrU family lipid kinase"/>
    <property type="match status" value="1"/>
</dbReference>
<evidence type="ECO:0000313" key="15">
    <source>
        <dbReference type="Proteomes" id="UP000185669"/>
    </source>
</evidence>
<dbReference type="GO" id="GO:0008654">
    <property type="term" value="P:phospholipid biosynthetic process"/>
    <property type="evidence" value="ECO:0007669"/>
    <property type="project" value="UniProtKB-KW"/>
</dbReference>
<dbReference type="InterPro" id="IPR045540">
    <property type="entry name" value="YegS/DAGK_C"/>
</dbReference>
<sequence length="306" mass="34192">MDKKIIAIVNPAAGSGKTARIWPEKSAYLKKEFNKFEDIYTEKPGDAVKIARSAVTENYDCIIAVGGDGTVNEIVNGMLSASRRKRRTKLIVYPLGTGSDLSRTLNLQTDTVKFSSLIKRGKSKQIKVLKAEFLNKQLEKDKRYFINIADCGMGAEVARNLNQSQKTMAGSLSYLIKIFQTLFKYQNKEMRVEADNKLIYQGKLNSAIIANGNYFGGGIKIAPEADLLQNKINLVLLKNFSKPGIIFNLLRGYYGRHLSHPLVESHLVKKVKITTAEKVELELDGESTGYIDAEFMISQSKIPIIF</sequence>
<dbReference type="InterPro" id="IPR005218">
    <property type="entry name" value="Diacylglycerol/lipid_kinase"/>
</dbReference>
<keyword evidence="6" id="KW-0547">Nucleotide-binding</keyword>
<protein>
    <submittedName>
        <fullName evidence="14">Lipid kinase, YegS/Rv2252/BmrU family</fullName>
    </submittedName>
</protein>
<accession>A0A1N7ALM3</accession>
<dbReference type="SUPFAM" id="SSF111331">
    <property type="entry name" value="NAD kinase/diacylglycerol kinase-like"/>
    <property type="match status" value="1"/>
</dbReference>